<keyword evidence="5 12" id="KW-0418">Kinase</keyword>
<dbReference type="InterPro" id="IPR018484">
    <property type="entry name" value="FGGY_N"/>
</dbReference>
<name>A0A7C9KAC8_9PROT</name>
<keyword evidence="6" id="KW-0067">ATP-binding</keyword>
<sequence length="429" mass="46274">MYFLGIDFGTSGARSCVIDAKGTLIAEDQRDFGKLQDYERADIWREALWDLVTALPLSVRSQLSSIACDGTSGTVLACDETLTPRHPPLLYNDDRAIDEAKLIASLAPPGHPAAAVTSGLAKVLWLKKWLGHTGARIYLNQADWLSGLLTEQAGFSDYHNALKMGLDLDTLSWPSWVDHLADRRYLPTLVAPGSQLAPVSRPRARYLGVNSSCRVHAGTTDSIAAFLAAGVSQSGAAVTSLGSTLVLKLLSDKRVESTEHGVYSHWFGARWLAGGASNAGGAVLRQFFDDPTLASLSEKIDPSIASPLDYLPLPRRGERFPINDPELAPRLAPRPSDDTEFLHGLLESLGRIEARGYGLLAELGATPLRQVETAGGGAQNPAWTTIRQRLLKVPVTRATHTEAAYGAALLARDGKEHFDNTPGKPASYY</sequence>
<comment type="similarity">
    <text evidence="2">Belongs to the FGGY kinase family.</text>
</comment>
<evidence type="ECO:0000313" key="12">
    <source>
        <dbReference type="EMBL" id="NDP47772.1"/>
    </source>
</evidence>
<evidence type="ECO:0000259" key="11">
    <source>
        <dbReference type="Pfam" id="PF02782"/>
    </source>
</evidence>
<dbReference type="GO" id="GO:0005524">
    <property type="term" value="F:ATP binding"/>
    <property type="evidence" value="ECO:0007669"/>
    <property type="project" value="UniProtKB-KW"/>
</dbReference>
<dbReference type="CDD" id="cd07783">
    <property type="entry name" value="ASKHA_NBD_FGGY_SePSK_AtXK1-like"/>
    <property type="match status" value="1"/>
</dbReference>
<dbReference type="GO" id="GO:0005997">
    <property type="term" value="P:xylulose metabolic process"/>
    <property type="evidence" value="ECO:0007669"/>
    <property type="project" value="TreeGrafter"/>
</dbReference>
<dbReference type="GO" id="GO:0004856">
    <property type="term" value="F:D-xylulokinase activity"/>
    <property type="evidence" value="ECO:0007669"/>
    <property type="project" value="TreeGrafter"/>
</dbReference>
<dbReference type="PANTHER" id="PTHR10196:SF80">
    <property type="entry name" value="D-RIBULOSE KINASE"/>
    <property type="match status" value="1"/>
</dbReference>
<dbReference type="Gene3D" id="3.30.420.40">
    <property type="match status" value="2"/>
</dbReference>
<evidence type="ECO:0000256" key="9">
    <source>
        <dbReference type="ARBA" id="ARBA00072590"/>
    </source>
</evidence>
<evidence type="ECO:0000313" key="13">
    <source>
        <dbReference type="Proteomes" id="UP000483432"/>
    </source>
</evidence>
<dbReference type="PANTHER" id="PTHR10196">
    <property type="entry name" value="SUGAR KINASE"/>
    <property type="match status" value="1"/>
</dbReference>
<evidence type="ECO:0000256" key="7">
    <source>
        <dbReference type="ARBA" id="ARBA00051146"/>
    </source>
</evidence>
<feature type="domain" description="Carbohydrate kinase FGGY N-terminal" evidence="10">
    <location>
        <begin position="2"/>
        <end position="227"/>
    </location>
</feature>
<reference evidence="12 13" key="1">
    <citation type="submission" date="2019-09" db="EMBL/GenBank/DDBJ databases">
        <title>H2 Metabolism Revealed by Metagenomic Analysis in Subglacial Sediment of East Antarctica.</title>
        <authorList>
            <person name="Yang Z."/>
            <person name="Zhang Y."/>
            <person name="Lv Y."/>
            <person name="Yan W."/>
            <person name="Xiao X."/>
            <person name="Sun B."/>
            <person name="Ma H."/>
        </authorList>
    </citation>
    <scope>NUCLEOTIDE SEQUENCE [LARGE SCALE GENOMIC DNA]</scope>
    <source>
        <strain evidence="12">Bin2_2</strain>
    </source>
</reference>
<dbReference type="AlphaFoldDB" id="A0A7C9KAC8"/>
<gene>
    <name evidence="12" type="ORF">GZ085_05140</name>
</gene>
<comment type="catalytic activity">
    <reaction evidence="7">
        <text>D-ribulose + ATP = D-ribulose 5-phosphate + ADP + H(+)</text>
        <dbReference type="Rhea" id="RHEA:17601"/>
        <dbReference type="ChEBI" id="CHEBI:15378"/>
        <dbReference type="ChEBI" id="CHEBI:17173"/>
        <dbReference type="ChEBI" id="CHEBI:30616"/>
        <dbReference type="ChEBI" id="CHEBI:58121"/>
        <dbReference type="ChEBI" id="CHEBI:456216"/>
        <dbReference type="EC" id="2.7.1.47"/>
    </reaction>
</comment>
<dbReference type="GO" id="GO:0019150">
    <property type="term" value="F:D-ribulokinase activity"/>
    <property type="evidence" value="ECO:0007669"/>
    <property type="project" value="UniProtKB-EC"/>
</dbReference>
<dbReference type="EC" id="2.7.1.47" evidence="8"/>
<evidence type="ECO:0000256" key="4">
    <source>
        <dbReference type="ARBA" id="ARBA00022741"/>
    </source>
</evidence>
<evidence type="ECO:0000256" key="5">
    <source>
        <dbReference type="ARBA" id="ARBA00022777"/>
    </source>
</evidence>
<comment type="caution">
    <text evidence="12">The sequence shown here is derived from an EMBL/GenBank/DDBJ whole genome shotgun (WGS) entry which is preliminary data.</text>
</comment>
<evidence type="ECO:0000259" key="10">
    <source>
        <dbReference type="Pfam" id="PF00370"/>
    </source>
</evidence>
<evidence type="ECO:0000256" key="2">
    <source>
        <dbReference type="ARBA" id="ARBA00009156"/>
    </source>
</evidence>
<accession>A0A7C9KAC8</accession>
<dbReference type="PIRSF" id="PIRSF000538">
    <property type="entry name" value="GlpK"/>
    <property type="match status" value="1"/>
</dbReference>
<feature type="domain" description="Carbohydrate kinase FGGY C-terminal" evidence="11">
    <location>
        <begin position="238"/>
        <end position="411"/>
    </location>
</feature>
<dbReference type="SUPFAM" id="SSF53067">
    <property type="entry name" value="Actin-like ATPase domain"/>
    <property type="match status" value="2"/>
</dbReference>
<keyword evidence="4" id="KW-0547">Nucleotide-binding</keyword>
<evidence type="ECO:0000256" key="1">
    <source>
        <dbReference type="ARBA" id="ARBA00001968"/>
    </source>
</evidence>
<dbReference type="Pfam" id="PF02782">
    <property type="entry name" value="FGGY_C"/>
    <property type="match status" value="1"/>
</dbReference>
<proteinExistence type="inferred from homology"/>
<evidence type="ECO:0000256" key="8">
    <source>
        <dbReference type="ARBA" id="ARBA00066370"/>
    </source>
</evidence>
<dbReference type="Proteomes" id="UP000483432">
    <property type="component" value="Unassembled WGS sequence"/>
</dbReference>
<dbReference type="GO" id="GO:0005829">
    <property type="term" value="C:cytosol"/>
    <property type="evidence" value="ECO:0007669"/>
    <property type="project" value="TreeGrafter"/>
</dbReference>
<dbReference type="InterPro" id="IPR043129">
    <property type="entry name" value="ATPase_NBD"/>
</dbReference>
<dbReference type="Pfam" id="PF00370">
    <property type="entry name" value="FGGY_N"/>
    <property type="match status" value="1"/>
</dbReference>
<organism evidence="12 13">
    <name type="scientific">Sulfuriferula multivorans</name>
    <dbReference type="NCBI Taxonomy" id="1559896"/>
    <lineage>
        <taxon>Bacteria</taxon>
        <taxon>Pseudomonadati</taxon>
        <taxon>Pseudomonadota</taxon>
        <taxon>Betaproteobacteria</taxon>
        <taxon>Nitrosomonadales</taxon>
        <taxon>Sulfuricellaceae</taxon>
        <taxon>Sulfuriferula</taxon>
    </lineage>
</organism>
<comment type="cofactor">
    <cofactor evidence="1">
        <name>a divalent metal cation</name>
        <dbReference type="ChEBI" id="CHEBI:60240"/>
    </cofactor>
</comment>
<dbReference type="InterPro" id="IPR018485">
    <property type="entry name" value="FGGY_C"/>
</dbReference>
<evidence type="ECO:0000256" key="3">
    <source>
        <dbReference type="ARBA" id="ARBA00022679"/>
    </source>
</evidence>
<dbReference type="EMBL" id="JAAFGW010000055">
    <property type="protein sequence ID" value="NDP47772.1"/>
    <property type="molecule type" value="Genomic_DNA"/>
</dbReference>
<evidence type="ECO:0000256" key="6">
    <source>
        <dbReference type="ARBA" id="ARBA00022840"/>
    </source>
</evidence>
<dbReference type="FunFam" id="3.30.420.40:FF:000180">
    <property type="entry name" value="D-ribulose kinase isoform X1"/>
    <property type="match status" value="1"/>
</dbReference>
<protein>
    <recommendedName>
        <fullName evidence="9">D-ribulose kinase</fullName>
        <ecNumber evidence="8">2.7.1.47</ecNumber>
    </recommendedName>
</protein>
<dbReference type="InterPro" id="IPR000577">
    <property type="entry name" value="Carb_kinase_FGGY"/>
</dbReference>
<keyword evidence="3" id="KW-0808">Transferase</keyword>